<evidence type="ECO:0000313" key="1">
    <source>
        <dbReference type="EMBL" id="KAJ8627452.1"/>
    </source>
</evidence>
<name>A0ACC2L2Z7_PERAE</name>
<proteinExistence type="predicted"/>
<accession>A0ACC2L2Z7</accession>
<keyword evidence="2" id="KW-1185">Reference proteome</keyword>
<protein>
    <submittedName>
        <fullName evidence="1">Uncharacterized protein</fullName>
    </submittedName>
</protein>
<reference evidence="1 2" key="1">
    <citation type="journal article" date="2022" name="Hortic Res">
        <title>A haplotype resolved chromosomal level avocado genome allows analysis of novel avocado genes.</title>
        <authorList>
            <person name="Nath O."/>
            <person name="Fletcher S.J."/>
            <person name="Hayward A."/>
            <person name="Shaw L.M."/>
            <person name="Masouleh A.K."/>
            <person name="Furtado A."/>
            <person name="Henry R.J."/>
            <person name="Mitter N."/>
        </authorList>
    </citation>
    <scope>NUCLEOTIDE SEQUENCE [LARGE SCALE GENOMIC DNA]</scope>
    <source>
        <strain evidence="2">cv. Hass</strain>
    </source>
</reference>
<dbReference type="Proteomes" id="UP001234297">
    <property type="component" value="Chromosome 6"/>
</dbReference>
<evidence type="ECO:0000313" key="2">
    <source>
        <dbReference type="Proteomes" id="UP001234297"/>
    </source>
</evidence>
<sequence length="155" mass="17018">MKKLLSGSPSASLISFCFWCVRLLCLVEISHAQNATNATTDPSEVMALNSIFRKLSVPSESLKWNTTGDPCSGSAIDLTPIGDKEINPAIKCNCTFNNGKICRITELKITALNIEGPIPEELRNLTFLYDLNLAQNYLTGPLPAFIGNFTNMKYL</sequence>
<organism evidence="1 2">
    <name type="scientific">Persea americana</name>
    <name type="common">Avocado</name>
    <dbReference type="NCBI Taxonomy" id="3435"/>
    <lineage>
        <taxon>Eukaryota</taxon>
        <taxon>Viridiplantae</taxon>
        <taxon>Streptophyta</taxon>
        <taxon>Embryophyta</taxon>
        <taxon>Tracheophyta</taxon>
        <taxon>Spermatophyta</taxon>
        <taxon>Magnoliopsida</taxon>
        <taxon>Magnoliidae</taxon>
        <taxon>Laurales</taxon>
        <taxon>Lauraceae</taxon>
        <taxon>Persea</taxon>
    </lineage>
</organism>
<comment type="caution">
    <text evidence="1">The sequence shown here is derived from an EMBL/GenBank/DDBJ whole genome shotgun (WGS) entry which is preliminary data.</text>
</comment>
<gene>
    <name evidence="1" type="ORF">MRB53_020759</name>
</gene>
<dbReference type="EMBL" id="CM056814">
    <property type="protein sequence ID" value="KAJ8627452.1"/>
    <property type="molecule type" value="Genomic_DNA"/>
</dbReference>